<name>A0ACC0PSB1_RHOML</name>
<accession>A0ACC0PSB1</accession>
<protein>
    <submittedName>
        <fullName evidence="1">Uncharacterized protein</fullName>
    </submittedName>
</protein>
<organism evidence="1 2">
    <name type="scientific">Rhododendron molle</name>
    <name type="common">Chinese azalea</name>
    <name type="synonym">Azalea mollis</name>
    <dbReference type="NCBI Taxonomy" id="49168"/>
    <lineage>
        <taxon>Eukaryota</taxon>
        <taxon>Viridiplantae</taxon>
        <taxon>Streptophyta</taxon>
        <taxon>Embryophyta</taxon>
        <taxon>Tracheophyta</taxon>
        <taxon>Spermatophyta</taxon>
        <taxon>Magnoliopsida</taxon>
        <taxon>eudicotyledons</taxon>
        <taxon>Gunneridae</taxon>
        <taxon>Pentapetalae</taxon>
        <taxon>asterids</taxon>
        <taxon>Ericales</taxon>
        <taxon>Ericaceae</taxon>
        <taxon>Ericoideae</taxon>
        <taxon>Rhodoreae</taxon>
        <taxon>Rhododendron</taxon>
    </lineage>
</organism>
<evidence type="ECO:0000313" key="2">
    <source>
        <dbReference type="Proteomes" id="UP001062846"/>
    </source>
</evidence>
<reference evidence="1" key="1">
    <citation type="submission" date="2022-02" db="EMBL/GenBank/DDBJ databases">
        <title>Plant Genome Project.</title>
        <authorList>
            <person name="Zhang R.-G."/>
        </authorList>
    </citation>
    <scope>NUCLEOTIDE SEQUENCE</scope>
    <source>
        <strain evidence="1">AT1</strain>
    </source>
</reference>
<sequence>MPELIKVIIKSTKILSLFLRTLDEIEPNIIRQQNLEKHIWESCFYATLWFIWLVRNDYIFNNSTTQAWEVGEIVKTRVAMWKKAKVYIKVYSVKDFKLFLDGIRKVRL</sequence>
<comment type="caution">
    <text evidence="1">The sequence shown here is derived from an EMBL/GenBank/DDBJ whole genome shotgun (WGS) entry which is preliminary data.</text>
</comment>
<keyword evidence="2" id="KW-1185">Reference proteome</keyword>
<evidence type="ECO:0000313" key="1">
    <source>
        <dbReference type="EMBL" id="KAI8567428.1"/>
    </source>
</evidence>
<dbReference type="EMBL" id="CM046389">
    <property type="protein sequence ID" value="KAI8567428.1"/>
    <property type="molecule type" value="Genomic_DNA"/>
</dbReference>
<gene>
    <name evidence="1" type="ORF">RHMOL_Rhmol02G0121400</name>
</gene>
<dbReference type="Proteomes" id="UP001062846">
    <property type="component" value="Chromosome 2"/>
</dbReference>
<proteinExistence type="predicted"/>